<evidence type="ECO:0000313" key="3">
    <source>
        <dbReference type="Proteomes" id="UP000770717"/>
    </source>
</evidence>
<proteinExistence type="predicted"/>
<protein>
    <submittedName>
        <fullName evidence="2">Uncharacterized protein</fullName>
    </submittedName>
</protein>
<sequence>STNKAANDPGRKFLNSSREKQQNLKQVEENRPGLMPLQSSSFYSSRLTPKDYFAGLSHPERYCSVSDKI</sequence>
<evidence type="ECO:0000313" key="2">
    <source>
        <dbReference type="EMBL" id="KAG9460836.1"/>
    </source>
</evidence>
<reference evidence="2" key="1">
    <citation type="thesis" date="2020" institute="ProQuest LLC" country="789 East Eisenhower Parkway, Ann Arbor, MI, USA">
        <title>Comparative Genomics and Chromosome Evolution.</title>
        <authorList>
            <person name="Mudd A.B."/>
        </authorList>
    </citation>
    <scope>NUCLEOTIDE SEQUENCE</scope>
    <source>
        <strain evidence="2">HN-11 Male</strain>
        <tissue evidence="2">Kidney and liver</tissue>
    </source>
</reference>
<dbReference type="OrthoDB" id="289038at2759"/>
<comment type="caution">
    <text evidence="2">The sequence shown here is derived from an EMBL/GenBank/DDBJ whole genome shotgun (WGS) entry which is preliminary data.</text>
</comment>
<gene>
    <name evidence="2" type="ORF">GDO78_019234</name>
</gene>
<keyword evidence="3" id="KW-1185">Reference proteome</keyword>
<accession>A0A8J6B3K4</accession>
<dbReference type="AlphaFoldDB" id="A0A8J6B3K4"/>
<feature type="non-terminal residue" evidence="2">
    <location>
        <position position="69"/>
    </location>
</feature>
<dbReference type="EMBL" id="WNTK01037323">
    <property type="protein sequence ID" value="KAG9460836.1"/>
    <property type="molecule type" value="Genomic_DNA"/>
</dbReference>
<feature type="region of interest" description="Disordered" evidence="1">
    <location>
        <begin position="1"/>
        <end position="42"/>
    </location>
</feature>
<name>A0A8J6B3K4_ELECQ</name>
<evidence type="ECO:0000256" key="1">
    <source>
        <dbReference type="SAM" id="MobiDB-lite"/>
    </source>
</evidence>
<organism evidence="2 3">
    <name type="scientific">Eleutherodactylus coqui</name>
    <name type="common">Puerto Rican coqui</name>
    <dbReference type="NCBI Taxonomy" id="57060"/>
    <lineage>
        <taxon>Eukaryota</taxon>
        <taxon>Metazoa</taxon>
        <taxon>Chordata</taxon>
        <taxon>Craniata</taxon>
        <taxon>Vertebrata</taxon>
        <taxon>Euteleostomi</taxon>
        <taxon>Amphibia</taxon>
        <taxon>Batrachia</taxon>
        <taxon>Anura</taxon>
        <taxon>Neobatrachia</taxon>
        <taxon>Hyloidea</taxon>
        <taxon>Eleutherodactylidae</taxon>
        <taxon>Eleutherodactylinae</taxon>
        <taxon>Eleutherodactylus</taxon>
        <taxon>Eleutherodactylus</taxon>
    </lineage>
</organism>
<dbReference type="Proteomes" id="UP000770717">
    <property type="component" value="Unassembled WGS sequence"/>
</dbReference>
<feature type="compositionally biased region" description="Basic and acidic residues" evidence="1">
    <location>
        <begin position="17"/>
        <end position="31"/>
    </location>
</feature>